<proteinExistence type="predicted"/>
<evidence type="ECO:0000256" key="2">
    <source>
        <dbReference type="ARBA" id="ARBA00022448"/>
    </source>
</evidence>
<keyword evidence="2" id="KW-0813">Transport</keyword>
<dbReference type="Gene3D" id="1.20.1250.20">
    <property type="entry name" value="MFS general substrate transporter like domains"/>
    <property type="match status" value="2"/>
</dbReference>
<evidence type="ECO:0000256" key="5">
    <source>
        <dbReference type="ARBA" id="ARBA00023136"/>
    </source>
</evidence>
<feature type="domain" description="Major facilitator superfamily (MFS) profile" evidence="7">
    <location>
        <begin position="21"/>
        <end position="458"/>
    </location>
</feature>
<comment type="subcellular location">
    <subcellularLocation>
        <location evidence="1">Cell membrane</location>
        <topology evidence="1">Multi-pass membrane protein</topology>
    </subcellularLocation>
</comment>
<keyword evidence="4 6" id="KW-1133">Transmembrane helix</keyword>
<sequence length="473" mass="47777">MTSPETSSGPAPPTEGIRWGAVIACGLAVFITAVDLNVVGVALPALGARFDAAPAAMQWVILAYALPMVALILPAGRWGDTVDKREAFVFAVVGFGLASVFVAVSQSLEMMIVARVVQALFGALISSLVLATIAQSVRPQLMGRAMGLVASLGPLGGAVGPAGGGLLIDALGWQAAFLINVPVCLVAAWLAWVSVPRGTLGLHPPRPRWLIDVLMLGVAGTALLLGLQEFGRPGAGAAIGGVLLVAGIVTLVFWLRRKDAKPVMALFADPFVNRWLIALLFGAVLSGVLNFITPFLLVDGIGVSNGVTGFTMLALSAGMVVFAPLGGALTDRSGPRPVSIVGGILLLAGATLLVSGSTEWGAVDIAWRLALVGAGTGLLAGPTQAAVMMSAPPHLGATAGALSALLLNLGFAVGPAAGSLAWQLTGGEITRTGPAYLVGAAAATIALALLVATRRPRPPATPEAPVAKEQPAG</sequence>
<feature type="transmembrane region" description="Helical" evidence="6">
    <location>
        <begin position="275"/>
        <end position="297"/>
    </location>
</feature>
<keyword evidence="9" id="KW-1185">Reference proteome</keyword>
<feature type="transmembrane region" description="Helical" evidence="6">
    <location>
        <begin position="112"/>
        <end position="133"/>
    </location>
</feature>
<accession>A0A1G8XZ38</accession>
<dbReference type="Proteomes" id="UP000199202">
    <property type="component" value="Unassembled WGS sequence"/>
</dbReference>
<dbReference type="Pfam" id="PF07690">
    <property type="entry name" value="MFS_1"/>
    <property type="match status" value="1"/>
</dbReference>
<feature type="transmembrane region" description="Helical" evidence="6">
    <location>
        <begin position="21"/>
        <end position="43"/>
    </location>
</feature>
<dbReference type="OrthoDB" id="9812221at2"/>
<organism evidence="8 9">
    <name type="scientific">Nonomuraea jiangxiensis</name>
    <dbReference type="NCBI Taxonomy" id="633440"/>
    <lineage>
        <taxon>Bacteria</taxon>
        <taxon>Bacillati</taxon>
        <taxon>Actinomycetota</taxon>
        <taxon>Actinomycetes</taxon>
        <taxon>Streptosporangiales</taxon>
        <taxon>Streptosporangiaceae</taxon>
        <taxon>Nonomuraea</taxon>
    </lineage>
</organism>
<dbReference type="PROSITE" id="PS50850">
    <property type="entry name" value="MFS"/>
    <property type="match status" value="1"/>
</dbReference>
<feature type="transmembrane region" description="Helical" evidence="6">
    <location>
        <begin position="399"/>
        <end position="422"/>
    </location>
</feature>
<feature type="transmembrane region" description="Helical" evidence="6">
    <location>
        <begin position="55"/>
        <end position="75"/>
    </location>
</feature>
<evidence type="ECO:0000313" key="8">
    <source>
        <dbReference type="EMBL" id="SDJ95767.1"/>
    </source>
</evidence>
<evidence type="ECO:0000256" key="1">
    <source>
        <dbReference type="ARBA" id="ARBA00004651"/>
    </source>
</evidence>
<feature type="transmembrane region" description="Helical" evidence="6">
    <location>
        <begin position="309"/>
        <end position="330"/>
    </location>
</feature>
<evidence type="ECO:0000259" key="7">
    <source>
        <dbReference type="PROSITE" id="PS50850"/>
    </source>
</evidence>
<dbReference type="SUPFAM" id="SSF103473">
    <property type="entry name" value="MFS general substrate transporter"/>
    <property type="match status" value="1"/>
</dbReference>
<gene>
    <name evidence="8" type="ORF">SAMN05421869_113120</name>
</gene>
<feature type="transmembrane region" description="Helical" evidence="6">
    <location>
        <begin position="145"/>
        <end position="168"/>
    </location>
</feature>
<evidence type="ECO:0000256" key="6">
    <source>
        <dbReference type="SAM" id="Phobius"/>
    </source>
</evidence>
<feature type="transmembrane region" description="Helical" evidence="6">
    <location>
        <begin position="174"/>
        <end position="195"/>
    </location>
</feature>
<evidence type="ECO:0000256" key="3">
    <source>
        <dbReference type="ARBA" id="ARBA00022692"/>
    </source>
</evidence>
<name>A0A1G8XZ38_9ACTN</name>
<dbReference type="STRING" id="633440.SAMN05421869_113120"/>
<reference evidence="8 9" key="1">
    <citation type="submission" date="2016-10" db="EMBL/GenBank/DDBJ databases">
        <authorList>
            <person name="de Groot N.N."/>
        </authorList>
    </citation>
    <scope>NUCLEOTIDE SEQUENCE [LARGE SCALE GENOMIC DNA]</scope>
    <source>
        <strain evidence="8 9">CGMCC 4.6533</strain>
    </source>
</reference>
<dbReference type="PRINTS" id="PR01036">
    <property type="entry name" value="TCRTETB"/>
</dbReference>
<dbReference type="GO" id="GO:0005886">
    <property type="term" value="C:plasma membrane"/>
    <property type="evidence" value="ECO:0007669"/>
    <property type="project" value="UniProtKB-SubCell"/>
</dbReference>
<dbReference type="AlphaFoldDB" id="A0A1G8XZ38"/>
<keyword evidence="5 6" id="KW-0472">Membrane</keyword>
<feature type="transmembrane region" description="Helical" evidence="6">
    <location>
        <begin position="87"/>
        <end position="106"/>
    </location>
</feature>
<feature type="transmembrane region" description="Helical" evidence="6">
    <location>
        <begin position="234"/>
        <end position="255"/>
    </location>
</feature>
<dbReference type="EMBL" id="FNDJ01000013">
    <property type="protein sequence ID" value="SDJ95767.1"/>
    <property type="molecule type" value="Genomic_DNA"/>
</dbReference>
<dbReference type="InterPro" id="IPR011701">
    <property type="entry name" value="MFS"/>
</dbReference>
<evidence type="ECO:0000313" key="9">
    <source>
        <dbReference type="Proteomes" id="UP000199202"/>
    </source>
</evidence>
<protein>
    <submittedName>
        <fullName evidence="8">Predicted arabinose efflux permease, MFS family</fullName>
    </submittedName>
</protein>
<dbReference type="PANTHER" id="PTHR42718">
    <property type="entry name" value="MAJOR FACILITATOR SUPERFAMILY MULTIDRUG TRANSPORTER MFSC"/>
    <property type="match status" value="1"/>
</dbReference>
<dbReference type="RefSeq" id="WP_090937373.1">
    <property type="nucleotide sequence ID" value="NZ_FNDJ01000013.1"/>
</dbReference>
<dbReference type="GO" id="GO:0022857">
    <property type="term" value="F:transmembrane transporter activity"/>
    <property type="evidence" value="ECO:0007669"/>
    <property type="project" value="InterPro"/>
</dbReference>
<dbReference type="PANTHER" id="PTHR42718:SF9">
    <property type="entry name" value="MAJOR FACILITATOR SUPERFAMILY MULTIDRUG TRANSPORTER MFSC"/>
    <property type="match status" value="1"/>
</dbReference>
<dbReference type="InterPro" id="IPR036259">
    <property type="entry name" value="MFS_trans_sf"/>
</dbReference>
<feature type="transmembrane region" description="Helical" evidence="6">
    <location>
        <begin position="207"/>
        <end position="228"/>
    </location>
</feature>
<keyword evidence="3 6" id="KW-0812">Transmembrane</keyword>
<dbReference type="InterPro" id="IPR020846">
    <property type="entry name" value="MFS_dom"/>
</dbReference>
<evidence type="ECO:0000256" key="4">
    <source>
        <dbReference type="ARBA" id="ARBA00022989"/>
    </source>
</evidence>
<feature type="transmembrane region" description="Helical" evidence="6">
    <location>
        <begin position="366"/>
        <end position="387"/>
    </location>
</feature>
<feature type="transmembrane region" description="Helical" evidence="6">
    <location>
        <begin position="337"/>
        <end position="354"/>
    </location>
</feature>
<dbReference type="CDD" id="cd17321">
    <property type="entry name" value="MFS_MMR_MDR_like"/>
    <property type="match status" value="1"/>
</dbReference>
<feature type="transmembrane region" description="Helical" evidence="6">
    <location>
        <begin position="434"/>
        <end position="452"/>
    </location>
</feature>